<dbReference type="GO" id="GO:0017168">
    <property type="term" value="F:5-oxoprolinase (ATP-hydrolyzing) activity"/>
    <property type="evidence" value="ECO:0007669"/>
    <property type="project" value="UniProtKB-EC"/>
</dbReference>
<dbReference type="Gene3D" id="2.40.100.10">
    <property type="entry name" value="Cyclophilin-like"/>
    <property type="match status" value="1"/>
</dbReference>
<accession>A0A562YE11</accession>
<keyword evidence="4" id="KW-0812">Transmembrane</keyword>
<dbReference type="SUPFAM" id="SSF50891">
    <property type="entry name" value="Cyclophilin-like"/>
    <property type="match status" value="1"/>
</dbReference>
<evidence type="ECO:0000256" key="3">
    <source>
        <dbReference type="ARBA" id="ARBA00022840"/>
    </source>
</evidence>
<dbReference type="EC" id="3.5.2.9" evidence="6"/>
<name>A0A562YE11_9FLAO</name>
<dbReference type="RefSeq" id="WP_133355482.1">
    <property type="nucleotide sequence ID" value="NZ_SMZJ02000004.1"/>
</dbReference>
<dbReference type="GO" id="GO:0005524">
    <property type="term" value="F:ATP binding"/>
    <property type="evidence" value="ECO:0007669"/>
    <property type="project" value="UniProtKB-KW"/>
</dbReference>
<dbReference type="Gene3D" id="3.30.1360.40">
    <property type="match status" value="1"/>
</dbReference>
<keyword evidence="3" id="KW-0067">ATP-binding</keyword>
<feature type="transmembrane region" description="Helical" evidence="4">
    <location>
        <begin position="129"/>
        <end position="150"/>
    </location>
</feature>
<dbReference type="PANTHER" id="PTHR34698">
    <property type="entry name" value="5-OXOPROLINASE SUBUNIT B"/>
    <property type="match status" value="1"/>
</dbReference>
<evidence type="ECO:0000259" key="5">
    <source>
        <dbReference type="SMART" id="SM00796"/>
    </source>
</evidence>
<dbReference type="Pfam" id="PF02682">
    <property type="entry name" value="CT_C_D"/>
    <property type="match status" value="1"/>
</dbReference>
<keyword evidence="2 6" id="KW-0378">Hydrolase</keyword>
<gene>
    <name evidence="6" type="primary">pxpB</name>
    <name evidence="6" type="ORF">E1J38_007785</name>
</gene>
<dbReference type="EMBL" id="SMZJ02000004">
    <property type="protein sequence ID" value="TWO32759.1"/>
    <property type="molecule type" value="Genomic_DNA"/>
</dbReference>
<dbReference type="NCBIfam" id="TIGR00370">
    <property type="entry name" value="5-oxoprolinase subunit PxpB"/>
    <property type="match status" value="1"/>
</dbReference>
<dbReference type="SMART" id="SM00796">
    <property type="entry name" value="AHS1"/>
    <property type="match status" value="1"/>
</dbReference>
<dbReference type="InterPro" id="IPR029000">
    <property type="entry name" value="Cyclophilin-like_dom_sf"/>
</dbReference>
<organism evidence="6 7">
    <name type="scientific">Seonamhaeicola sediminis</name>
    <dbReference type="NCBI Taxonomy" id="2528206"/>
    <lineage>
        <taxon>Bacteria</taxon>
        <taxon>Pseudomonadati</taxon>
        <taxon>Bacteroidota</taxon>
        <taxon>Flavobacteriia</taxon>
        <taxon>Flavobacteriales</taxon>
        <taxon>Flavobacteriaceae</taxon>
    </lineage>
</organism>
<proteinExistence type="predicted"/>
<keyword evidence="7" id="KW-1185">Reference proteome</keyword>
<reference evidence="6 7" key="1">
    <citation type="submission" date="2019-03" db="EMBL/GenBank/DDBJ databases">
        <authorList>
            <person name="Zhong Y.L."/>
        </authorList>
    </citation>
    <scope>NUCLEOTIDE SEQUENCE [LARGE SCALE GENOMIC DNA]</scope>
    <source>
        <strain evidence="6 7">W255</strain>
    </source>
</reference>
<keyword evidence="4" id="KW-0472">Membrane</keyword>
<keyword evidence="1" id="KW-0547">Nucleotide-binding</keyword>
<evidence type="ECO:0000256" key="1">
    <source>
        <dbReference type="ARBA" id="ARBA00022741"/>
    </source>
</evidence>
<dbReference type="InterPro" id="IPR003833">
    <property type="entry name" value="CT_C_D"/>
</dbReference>
<evidence type="ECO:0000313" key="7">
    <source>
        <dbReference type="Proteomes" id="UP000295814"/>
    </source>
</evidence>
<dbReference type="OrthoDB" id="9778567at2"/>
<dbReference type="AlphaFoldDB" id="A0A562YE11"/>
<dbReference type="Proteomes" id="UP000295814">
    <property type="component" value="Unassembled WGS sequence"/>
</dbReference>
<sequence length="243" mass="27643">MDYNLVFKSFGECSILIEWPQIIDKNILYDVLALKETIQKKHIKELVNVVNAYNSLLIVYDSIKFDFEHCVNDLKEVYNSRKSVKTSTFNLWKIPVCYDVFFGFDIEELANAKNLSTADIIKLHFSTNYTIYFIGFLPGFLYLGGLNKVLHTPRRATPRLKIEKGAVAIGGEQTGVYPSQSPGGWNIIGNSPIDFFNIKKEVPCFATSGDQIQFYSISKKEHTHIKALVEAGVYQIESEVIHD</sequence>
<evidence type="ECO:0000256" key="4">
    <source>
        <dbReference type="SAM" id="Phobius"/>
    </source>
</evidence>
<reference evidence="6 7" key="2">
    <citation type="submission" date="2019-07" db="EMBL/GenBank/DDBJ databases">
        <title>Seonamhaeicola sp. W255 draft genome.</title>
        <authorList>
            <person name="Zhang X.-Y."/>
            <person name="Zhang R."/>
            <person name="Zhong Y.-L."/>
            <person name="Du Z.-J."/>
        </authorList>
    </citation>
    <scope>NUCLEOTIDE SEQUENCE [LARGE SCALE GENOMIC DNA]</scope>
    <source>
        <strain evidence="6 7">W255</strain>
    </source>
</reference>
<evidence type="ECO:0000256" key="2">
    <source>
        <dbReference type="ARBA" id="ARBA00022801"/>
    </source>
</evidence>
<feature type="domain" description="Carboxyltransferase" evidence="5">
    <location>
        <begin position="5"/>
        <end position="206"/>
    </location>
</feature>
<evidence type="ECO:0000313" key="6">
    <source>
        <dbReference type="EMBL" id="TWO32759.1"/>
    </source>
</evidence>
<keyword evidence="4" id="KW-1133">Transmembrane helix</keyword>
<dbReference type="SUPFAM" id="SSF160467">
    <property type="entry name" value="PH0987 N-terminal domain-like"/>
    <property type="match status" value="1"/>
</dbReference>
<dbReference type="PANTHER" id="PTHR34698:SF2">
    <property type="entry name" value="5-OXOPROLINASE SUBUNIT B"/>
    <property type="match status" value="1"/>
</dbReference>
<dbReference type="InterPro" id="IPR010016">
    <property type="entry name" value="PxpB"/>
</dbReference>
<protein>
    <submittedName>
        <fullName evidence="6">5-oxoprolinase subunit PxpB</fullName>
        <ecNumber evidence="6">3.5.2.9</ecNumber>
    </submittedName>
</protein>
<comment type="caution">
    <text evidence="6">The sequence shown here is derived from an EMBL/GenBank/DDBJ whole genome shotgun (WGS) entry which is preliminary data.</text>
</comment>